<sequence length="461" mass="49899">MTFATRSLAPAAPGGLLARSPGTGGTCRLAAGLRAATRRQHLAGWLVVLLFFGGGGTWAWLAPLASAAVAPGVVGPEGKRKTIQHLEGGIVRAIHVREGGAVRAGDPLVTLEDIRARAEHGVLKGQYLALLATVARLEAEQGDAERPVFPAALEVEAADPEVARIVATQRELFAAHHAVRAGRRWITNQRIAQLEAENASLEKQIAAQGTQLELIATEIESVQALLAKGLERRPRLLALQRSKAGIEGEQAGLRGRIAANLETIGQARLENLTAEQEDRRQVNADLDDARKRLDEIRNRLPSSEDALARTVVRAPVDGRVVDLKTTTVGGVLKPGEPILDLVPSQAELLIAAKLDPRDIKDVRRGLPARVVLTAYPQRNLPIVHGTVREVSADRLTDQRTGKPYFEAQVQVDRAELAALDGEVALLSGMPAEVMILTGERTLLDYLLRPFYDVLRRAFRER</sequence>
<protein>
    <recommendedName>
        <fullName evidence="9">Membrane fusion protein (MFP) family protein</fullName>
    </recommendedName>
</protein>
<comment type="caution">
    <text evidence="13">The sequence shown here is derived from an EMBL/GenBank/DDBJ whole genome shotgun (WGS) entry which is preliminary data.</text>
</comment>
<feature type="domain" description="AprE-like long alpha-helical hairpin" evidence="11">
    <location>
        <begin position="116"/>
        <end position="305"/>
    </location>
</feature>
<dbReference type="PANTHER" id="PTHR30386:SF17">
    <property type="entry name" value="ALKALINE PROTEASE SECRETION PROTEIN APRE"/>
    <property type="match status" value="1"/>
</dbReference>
<dbReference type="InterPro" id="IPR010129">
    <property type="entry name" value="T1SS_HlyD"/>
</dbReference>
<dbReference type="Pfam" id="PF25994">
    <property type="entry name" value="HH_AprE"/>
    <property type="match status" value="1"/>
</dbReference>
<feature type="coiled-coil region" evidence="10">
    <location>
        <begin position="272"/>
        <end position="306"/>
    </location>
</feature>
<dbReference type="Gene3D" id="2.40.30.170">
    <property type="match status" value="1"/>
</dbReference>
<name>A0ABU8XSZ7_9PROT</name>
<organism evidence="13 14">
    <name type="scientific">Benzoatithermus flavus</name>
    <dbReference type="NCBI Taxonomy" id="3108223"/>
    <lineage>
        <taxon>Bacteria</taxon>
        <taxon>Pseudomonadati</taxon>
        <taxon>Pseudomonadota</taxon>
        <taxon>Alphaproteobacteria</taxon>
        <taxon>Geminicoccales</taxon>
        <taxon>Geminicoccaceae</taxon>
        <taxon>Benzoatithermus</taxon>
    </lineage>
</organism>
<evidence type="ECO:0000256" key="9">
    <source>
        <dbReference type="RuleBase" id="RU365093"/>
    </source>
</evidence>
<keyword evidence="4 9" id="KW-1003">Cell membrane</keyword>
<dbReference type="InterPro" id="IPR058781">
    <property type="entry name" value="HH_AprE-like"/>
</dbReference>
<evidence type="ECO:0000313" key="13">
    <source>
        <dbReference type="EMBL" id="MEK0084016.1"/>
    </source>
</evidence>
<evidence type="ECO:0000256" key="7">
    <source>
        <dbReference type="ARBA" id="ARBA00022989"/>
    </source>
</evidence>
<evidence type="ECO:0000256" key="5">
    <source>
        <dbReference type="ARBA" id="ARBA00022519"/>
    </source>
</evidence>
<evidence type="ECO:0000313" key="14">
    <source>
        <dbReference type="Proteomes" id="UP001375743"/>
    </source>
</evidence>
<evidence type="ECO:0000256" key="10">
    <source>
        <dbReference type="SAM" id="Coils"/>
    </source>
</evidence>
<keyword evidence="10" id="KW-0175">Coiled coil</keyword>
<evidence type="ECO:0000256" key="4">
    <source>
        <dbReference type="ARBA" id="ARBA00022475"/>
    </source>
</evidence>
<keyword evidence="3 9" id="KW-0813">Transport</keyword>
<dbReference type="PANTHER" id="PTHR30386">
    <property type="entry name" value="MEMBRANE FUSION SUBUNIT OF EMRAB-TOLC MULTIDRUG EFFLUX PUMP"/>
    <property type="match status" value="1"/>
</dbReference>
<feature type="transmembrane region" description="Helical" evidence="9">
    <location>
        <begin position="42"/>
        <end position="61"/>
    </location>
</feature>
<keyword evidence="6 9" id="KW-0812">Transmembrane</keyword>
<gene>
    <name evidence="13" type="ORF">U1T56_12705</name>
</gene>
<dbReference type="EMBL" id="JBBLZC010000011">
    <property type="protein sequence ID" value="MEK0084016.1"/>
    <property type="molecule type" value="Genomic_DNA"/>
</dbReference>
<dbReference type="Proteomes" id="UP001375743">
    <property type="component" value="Unassembled WGS sequence"/>
</dbReference>
<comment type="similarity">
    <text evidence="2 9">Belongs to the membrane fusion protein (MFP) (TC 8.A.1) family.</text>
</comment>
<keyword evidence="7 9" id="KW-1133">Transmembrane helix</keyword>
<keyword evidence="14" id="KW-1185">Reference proteome</keyword>
<keyword evidence="5 9" id="KW-0997">Cell inner membrane</keyword>
<keyword evidence="8 9" id="KW-0472">Membrane</keyword>
<dbReference type="InterPro" id="IPR050739">
    <property type="entry name" value="MFP"/>
</dbReference>
<comment type="subcellular location">
    <subcellularLocation>
        <location evidence="1 9">Cell inner membrane</location>
        <topology evidence="1 9">Single-pass membrane protein</topology>
    </subcellularLocation>
</comment>
<evidence type="ECO:0000259" key="12">
    <source>
        <dbReference type="Pfam" id="PF26002"/>
    </source>
</evidence>
<evidence type="ECO:0000256" key="3">
    <source>
        <dbReference type="ARBA" id="ARBA00022448"/>
    </source>
</evidence>
<evidence type="ECO:0000256" key="1">
    <source>
        <dbReference type="ARBA" id="ARBA00004377"/>
    </source>
</evidence>
<feature type="coiled-coil region" evidence="10">
    <location>
        <begin position="184"/>
        <end position="211"/>
    </location>
</feature>
<dbReference type="NCBIfam" id="TIGR01843">
    <property type="entry name" value="type_I_hlyD"/>
    <property type="match status" value="1"/>
</dbReference>
<dbReference type="Gene3D" id="2.40.50.100">
    <property type="match status" value="1"/>
</dbReference>
<dbReference type="PRINTS" id="PR01490">
    <property type="entry name" value="RTXTOXIND"/>
</dbReference>
<evidence type="ECO:0000256" key="2">
    <source>
        <dbReference type="ARBA" id="ARBA00009477"/>
    </source>
</evidence>
<reference evidence="13 14" key="1">
    <citation type="submission" date="2024-01" db="EMBL/GenBank/DDBJ databases">
        <title>Multi-omics insights into the function and evolution of sodium benzoate biodegradation pathways in Benzoatithermus flavus gen. nov., sp. nov. from hot spring.</title>
        <authorList>
            <person name="Hu C.-J."/>
            <person name="Li W.-J."/>
        </authorList>
    </citation>
    <scope>NUCLEOTIDE SEQUENCE [LARGE SCALE GENOMIC DNA]</scope>
    <source>
        <strain evidence="13 14">SYSU G07066</strain>
    </source>
</reference>
<evidence type="ECO:0000256" key="8">
    <source>
        <dbReference type="ARBA" id="ARBA00023136"/>
    </source>
</evidence>
<evidence type="ECO:0000256" key="6">
    <source>
        <dbReference type="ARBA" id="ARBA00022692"/>
    </source>
</evidence>
<dbReference type="InterPro" id="IPR058982">
    <property type="entry name" value="Beta-barrel_AprE"/>
</dbReference>
<dbReference type="RefSeq" id="WP_418159865.1">
    <property type="nucleotide sequence ID" value="NZ_JBBLZC010000011.1"/>
</dbReference>
<evidence type="ECO:0000259" key="11">
    <source>
        <dbReference type="Pfam" id="PF25994"/>
    </source>
</evidence>
<accession>A0ABU8XSZ7</accession>
<feature type="domain" description="AprE-like beta-barrel" evidence="12">
    <location>
        <begin position="348"/>
        <end position="438"/>
    </location>
</feature>
<proteinExistence type="inferred from homology"/>
<dbReference type="Pfam" id="PF26002">
    <property type="entry name" value="Beta-barrel_AprE"/>
    <property type="match status" value="1"/>
</dbReference>